<dbReference type="PANTHER" id="PTHR10196">
    <property type="entry name" value="SUGAR KINASE"/>
    <property type="match status" value="1"/>
</dbReference>
<dbReference type="CDD" id="cd07769">
    <property type="entry name" value="ASKHA_NBD_FGGY_GK"/>
    <property type="match status" value="1"/>
</dbReference>
<dbReference type="GO" id="GO:0019563">
    <property type="term" value="P:glycerol catabolic process"/>
    <property type="evidence" value="ECO:0007669"/>
    <property type="project" value="TreeGrafter"/>
</dbReference>
<comment type="caution">
    <text evidence="11">The sequence shown here is derived from an EMBL/GenBank/DDBJ whole genome shotgun (WGS) entry which is preliminary data.</text>
</comment>
<evidence type="ECO:0000256" key="4">
    <source>
        <dbReference type="ARBA" id="ARBA00022777"/>
    </source>
</evidence>
<dbReference type="RefSeq" id="WP_131016121.1">
    <property type="nucleotide sequence ID" value="NZ_SIRE01000019.1"/>
</dbReference>
<accession>A0A4Q9DKH3</accession>
<reference evidence="11 12" key="1">
    <citation type="submission" date="2019-02" db="EMBL/GenBank/DDBJ databases">
        <title>Paenibacillus sp. nov., isolated from surface-sterilized tissue of Thalictrum simplex L.</title>
        <authorList>
            <person name="Tuo L."/>
        </authorList>
    </citation>
    <scope>NUCLEOTIDE SEQUENCE [LARGE SCALE GENOMIC DNA]</scope>
    <source>
        <strain evidence="11 12">N2SHLJ1</strain>
    </source>
</reference>
<keyword evidence="6" id="KW-0067">ATP-binding</keyword>
<dbReference type="PROSITE" id="PS00933">
    <property type="entry name" value="FGGY_KINASES_1"/>
    <property type="match status" value="1"/>
</dbReference>
<name>A0A4Q9DKH3_9BACL</name>
<gene>
    <name evidence="11" type="ORF">EYB31_24750</name>
</gene>
<evidence type="ECO:0000256" key="7">
    <source>
        <dbReference type="ARBA" id="ARBA00043149"/>
    </source>
</evidence>
<dbReference type="GO" id="GO:0005524">
    <property type="term" value="F:ATP binding"/>
    <property type="evidence" value="ECO:0007669"/>
    <property type="project" value="UniProtKB-KW"/>
</dbReference>
<dbReference type="Pfam" id="PF02782">
    <property type="entry name" value="FGGY_C"/>
    <property type="match status" value="1"/>
</dbReference>
<evidence type="ECO:0000313" key="12">
    <source>
        <dbReference type="Proteomes" id="UP000293142"/>
    </source>
</evidence>
<dbReference type="InterPro" id="IPR018483">
    <property type="entry name" value="Carb_kinase_FGGY_CS"/>
</dbReference>
<keyword evidence="2 8" id="KW-0808">Transferase</keyword>
<dbReference type="EMBL" id="SIRE01000019">
    <property type="protein sequence ID" value="TBL74536.1"/>
    <property type="molecule type" value="Genomic_DNA"/>
</dbReference>
<dbReference type="InterPro" id="IPR018485">
    <property type="entry name" value="FGGY_C"/>
</dbReference>
<evidence type="ECO:0000256" key="1">
    <source>
        <dbReference type="ARBA" id="ARBA00009156"/>
    </source>
</evidence>
<dbReference type="FunFam" id="3.30.420.40:FF:000008">
    <property type="entry name" value="Glycerol kinase"/>
    <property type="match status" value="1"/>
</dbReference>
<evidence type="ECO:0000256" key="3">
    <source>
        <dbReference type="ARBA" id="ARBA00022741"/>
    </source>
</evidence>
<dbReference type="Gene3D" id="3.30.420.40">
    <property type="match status" value="2"/>
</dbReference>
<feature type="domain" description="Carbohydrate kinase FGGY C-terminal" evidence="10">
    <location>
        <begin position="265"/>
        <end position="451"/>
    </location>
</feature>
<dbReference type="InterPro" id="IPR043129">
    <property type="entry name" value="ATPase_NBD"/>
</dbReference>
<dbReference type="Pfam" id="PF00370">
    <property type="entry name" value="FGGY_N"/>
    <property type="match status" value="1"/>
</dbReference>
<proteinExistence type="inferred from homology"/>
<dbReference type="PANTHER" id="PTHR10196:SF69">
    <property type="entry name" value="GLYCEROL KINASE"/>
    <property type="match status" value="1"/>
</dbReference>
<evidence type="ECO:0000259" key="9">
    <source>
        <dbReference type="Pfam" id="PF00370"/>
    </source>
</evidence>
<sequence>MEKAWIVAVDQSTSGTKALLLDRQGGVCAKHSLEHRQFYPQPGWAEHDPLEIYGNVVASIRGVLREAGVAPSQLAAITITNQRETAVVWDGETGEPVYHAIVWQCRRTAAFCDELKRGGHERTVQEKTGLVIDPYFSASKFRWILDHAAKSGDKADQRAGRRLLAGTIDSWLIWKLTGGAVHATDYSNASRTSLFNIHTLQWDPALIGLFGLAGVELPQVRSSDAVFGYTADSSLFAERVPIAGVIGDSQAALFAQRCHRPGMAKATYGTGTSVMMNTGRYPASAGNGLVATIAWGSGGTVDYALEGIIHSTGDCVKWVRDQLGLFGDYAEAESQAVELADNEGVYLVPAFVGLGAPYWAPNARAALLGMSRRTGRRHIIRAAFESIAYQVRETMELMAAEAGVPLRELRVDGGATANRFVMQFQADMLQTPLVQGAVPELSAIGAAMLGGLGVGFWSDPKQLAELFPNGCEFRPAMEQTASDKYFAGWKKAVQAVIG</sequence>
<dbReference type="GO" id="GO:0005829">
    <property type="term" value="C:cytosol"/>
    <property type="evidence" value="ECO:0007669"/>
    <property type="project" value="TreeGrafter"/>
</dbReference>
<feature type="domain" description="Carbohydrate kinase FGGY N-terminal" evidence="9">
    <location>
        <begin position="6"/>
        <end position="254"/>
    </location>
</feature>
<dbReference type="AlphaFoldDB" id="A0A4Q9DKH3"/>
<comment type="similarity">
    <text evidence="1 8">Belongs to the FGGY kinase family.</text>
</comment>
<dbReference type="InterPro" id="IPR018484">
    <property type="entry name" value="FGGY_N"/>
</dbReference>
<evidence type="ECO:0000256" key="2">
    <source>
        <dbReference type="ARBA" id="ARBA00022679"/>
    </source>
</evidence>
<keyword evidence="5" id="KW-0319">Glycerol metabolism</keyword>
<dbReference type="InterPro" id="IPR000577">
    <property type="entry name" value="Carb_kinase_FGGY"/>
</dbReference>
<protein>
    <recommendedName>
        <fullName evidence="7">ATP:glycerol 3-phosphotransferase</fullName>
    </recommendedName>
</protein>
<dbReference type="Proteomes" id="UP000293142">
    <property type="component" value="Unassembled WGS sequence"/>
</dbReference>
<keyword evidence="3" id="KW-0547">Nucleotide-binding</keyword>
<dbReference type="NCBIfam" id="NF000756">
    <property type="entry name" value="PRK00047.1"/>
    <property type="match status" value="1"/>
</dbReference>
<dbReference type="PROSITE" id="PS00445">
    <property type="entry name" value="FGGY_KINASES_2"/>
    <property type="match status" value="1"/>
</dbReference>
<keyword evidence="4 8" id="KW-0418">Kinase</keyword>
<dbReference type="SUPFAM" id="SSF53067">
    <property type="entry name" value="Actin-like ATPase domain"/>
    <property type="match status" value="2"/>
</dbReference>
<evidence type="ECO:0000256" key="8">
    <source>
        <dbReference type="RuleBase" id="RU003733"/>
    </source>
</evidence>
<keyword evidence="12" id="KW-1185">Reference proteome</keyword>
<dbReference type="PIRSF" id="PIRSF000538">
    <property type="entry name" value="GlpK"/>
    <property type="match status" value="1"/>
</dbReference>
<dbReference type="GO" id="GO:0004370">
    <property type="term" value="F:glycerol kinase activity"/>
    <property type="evidence" value="ECO:0007669"/>
    <property type="project" value="TreeGrafter"/>
</dbReference>
<organism evidence="11 12">
    <name type="scientific">Paenibacillus thalictri</name>
    <dbReference type="NCBI Taxonomy" id="2527873"/>
    <lineage>
        <taxon>Bacteria</taxon>
        <taxon>Bacillati</taxon>
        <taxon>Bacillota</taxon>
        <taxon>Bacilli</taxon>
        <taxon>Bacillales</taxon>
        <taxon>Paenibacillaceae</taxon>
        <taxon>Paenibacillus</taxon>
    </lineage>
</organism>
<evidence type="ECO:0000313" key="11">
    <source>
        <dbReference type="EMBL" id="TBL74536.1"/>
    </source>
</evidence>
<dbReference type="OrthoDB" id="9805576at2"/>
<evidence type="ECO:0000259" key="10">
    <source>
        <dbReference type="Pfam" id="PF02782"/>
    </source>
</evidence>
<evidence type="ECO:0000256" key="5">
    <source>
        <dbReference type="ARBA" id="ARBA00022798"/>
    </source>
</evidence>
<evidence type="ECO:0000256" key="6">
    <source>
        <dbReference type="ARBA" id="ARBA00022840"/>
    </source>
</evidence>